<dbReference type="GO" id="GO:0046983">
    <property type="term" value="F:protein dimerization activity"/>
    <property type="evidence" value="ECO:0007669"/>
    <property type="project" value="InterPro"/>
</dbReference>
<protein>
    <recommendedName>
        <fullName evidence="1">HAT C-terminal dimerisation domain-containing protein</fullName>
    </recommendedName>
</protein>
<dbReference type="OrthoDB" id="6782434at2759"/>
<proteinExistence type="predicted"/>
<organism evidence="2 3">
    <name type="scientific">Conger conger</name>
    <name type="common">Conger eel</name>
    <name type="synonym">Muraena conger</name>
    <dbReference type="NCBI Taxonomy" id="82655"/>
    <lineage>
        <taxon>Eukaryota</taxon>
        <taxon>Metazoa</taxon>
        <taxon>Chordata</taxon>
        <taxon>Craniata</taxon>
        <taxon>Vertebrata</taxon>
        <taxon>Euteleostomi</taxon>
        <taxon>Actinopterygii</taxon>
        <taxon>Neopterygii</taxon>
        <taxon>Teleostei</taxon>
        <taxon>Anguilliformes</taxon>
        <taxon>Congridae</taxon>
        <taxon>Conger</taxon>
    </lineage>
</organism>
<reference evidence="2" key="1">
    <citation type="journal article" date="2023" name="Science">
        <title>Genome structures resolve the early diversification of teleost fishes.</title>
        <authorList>
            <person name="Parey E."/>
            <person name="Louis A."/>
            <person name="Montfort J."/>
            <person name="Bouchez O."/>
            <person name="Roques C."/>
            <person name="Iampietro C."/>
            <person name="Lluch J."/>
            <person name="Castinel A."/>
            <person name="Donnadieu C."/>
            <person name="Desvignes T."/>
            <person name="Floi Bucao C."/>
            <person name="Jouanno E."/>
            <person name="Wen M."/>
            <person name="Mejri S."/>
            <person name="Dirks R."/>
            <person name="Jansen H."/>
            <person name="Henkel C."/>
            <person name="Chen W.J."/>
            <person name="Zahm M."/>
            <person name="Cabau C."/>
            <person name="Klopp C."/>
            <person name="Thompson A.W."/>
            <person name="Robinson-Rechavi M."/>
            <person name="Braasch I."/>
            <person name="Lecointre G."/>
            <person name="Bobe J."/>
            <person name="Postlethwait J.H."/>
            <person name="Berthelot C."/>
            <person name="Roest Crollius H."/>
            <person name="Guiguen Y."/>
        </authorList>
    </citation>
    <scope>NUCLEOTIDE SEQUENCE</scope>
    <source>
        <strain evidence="2">Concon-B</strain>
    </source>
</reference>
<accession>A0A9Q1D9T3</accession>
<name>A0A9Q1D9T3_CONCO</name>
<gene>
    <name evidence="2" type="ORF">COCON_G00159180</name>
</gene>
<dbReference type="Pfam" id="PF05699">
    <property type="entry name" value="Dimer_Tnp_hAT"/>
    <property type="match status" value="1"/>
</dbReference>
<dbReference type="PANTHER" id="PTHR37162">
    <property type="entry name" value="HAT FAMILY DIMERISATION DOMAINCONTAINING PROTEIN-RELATED"/>
    <property type="match status" value="1"/>
</dbReference>
<evidence type="ECO:0000313" key="3">
    <source>
        <dbReference type="Proteomes" id="UP001152803"/>
    </source>
</evidence>
<dbReference type="AlphaFoldDB" id="A0A9Q1D9T3"/>
<sequence>MTCGRTKAEAIVIDVLAPASVEGCLKDLKTPLNNPREATTKAHTPFFSVASDASNHGTTKLFPLSVRYWAPDLGVQTKVLDFYDDSDKTSAAIHNQIVTKLKENGLGLDMISAYSADNAGVNYGRYNSVFQKLKEDNKDILKANCVAHIVHNSAKHSGDQLNIDIENVVNKTFSHFSSSAKHVEELKSIHTFVGEEYQSLLRHVPTRWLSLWPAVKRLHDSWAPIKSYFLSLGEEQCPKSLWRLFNDDQDGEGNPLELQVYLSFLSNALKIFHDTVLVLEREDGTVCSNYQKKVASLALQKSPFNFSHLCEAVEVLQLSKKLDMDALYDEYCVVLPRQQAIVQSGAPVVEKWATLLKHTNTPNLTAVASFFLSVPITNASVERVFSLMTGCWTNTRNRCSVELIKSEIQVKSNFTFSCKDFFTYVVKEKALLNAARSSKKYKFKKKLEDAGEKV</sequence>
<dbReference type="InterPro" id="IPR012337">
    <property type="entry name" value="RNaseH-like_sf"/>
</dbReference>
<dbReference type="InterPro" id="IPR008906">
    <property type="entry name" value="HATC_C_dom"/>
</dbReference>
<dbReference type="Proteomes" id="UP001152803">
    <property type="component" value="Unassembled WGS sequence"/>
</dbReference>
<comment type="caution">
    <text evidence="2">The sequence shown here is derived from an EMBL/GenBank/DDBJ whole genome shotgun (WGS) entry which is preliminary data.</text>
</comment>
<evidence type="ECO:0000259" key="1">
    <source>
        <dbReference type="Pfam" id="PF05699"/>
    </source>
</evidence>
<dbReference type="SUPFAM" id="SSF53098">
    <property type="entry name" value="Ribonuclease H-like"/>
    <property type="match status" value="1"/>
</dbReference>
<feature type="domain" description="HAT C-terminal dimerisation" evidence="1">
    <location>
        <begin position="338"/>
        <end position="400"/>
    </location>
</feature>
<dbReference type="EMBL" id="JAFJMO010000011">
    <property type="protein sequence ID" value="KAJ8263461.1"/>
    <property type="molecule type" value="Genomic_DNA"/>
</dbReference>
<keyword evidence="3" id="KW-1185">Reference proteome</keyword>
<dbReference type="PANTHER" id="PTHR37162:SF1">
    <property type="entry name" value="BED-TYPE DOMAIN-CONTAINING PROTEIN"/>
    <property type="match status" value="1"/>
</dbReference>
<evidence type="ECO:0000313" key="2">
    <source>
        <dbReference type="EMBL" id="KAJ8263461.1"/>
    </source>
</evidence>